<dbReference type="AlphaFoldDB" id="A0A444M8C8"/>
<keyword evidence="2" id="KW-1185">Reference proteome</keyword>
<dbReference type="EMBL" id="SBLC01000060">
    <property type="protein sequence ID" value="RWY36400.1"/>
    <property type="molecule type" value="Genomic_DNA"/>
</dbReference>
<accession>A0A444M8C8</accession>
<proteinExistence type="predicted"/>
<dbReference type="RefSeq" id="WP_407644019.1">
    <property type="nucleotide sequence ID" value="NZ_SBLC01000060.1"/>
</dbReference>
<sequence length="429" mass="48055">MQANAALAPAINTGRIPGYSDICDRYAVGDILNINNIRYAVCEIKSRGISLLRQDIDGAKPEVFSPAKLRECESSFGFRHNSGLTLGILPTDPRLTLASAQPVHLLCRTYIKIQFIQRFNDLHACGKIKRRATLTGDEHRLLRQTVKEDSAKYLENLDRHQRLEIEVEYFGSGSFPSARTIRDWAKRYSDNGALSLVRKLRSDSSRRSMSDAALWVMVRNILKYQCRSRPRPCDIIRWTKDDFGAINRDREANGLEHLKCPSDQTIRSEIKKLDPFQTCLAREGMSVARARFGSVYGKLLAARPGQIVIIDEVTLDVHSLKTAPGLKDLLPPAALERMGWDGGTGRLHLTVAIDVKTRVILAAHISEHPGAASAVATLQMIMTDKSYMSELFGLEQTWHMHCRPEIIYPRSTLASTRFRGGGDSRSVVV</sequence>
<name>A0A444M8C8_9RHOB</name>
<organism evidence="1 2">
    <name type="scientific">Falsigemmobacter intermedius</name>
    <dbReference type="NCBI Taxonomy" id="1553448"/>
    <lineage>
        <taxon>Bacteria</taxon>
        <taxon>Pseudomonadati</taxon>
        <taxon>Pseudomonadota</taxon>
        <taxon>Alphaproteobacteria</taxon>
        <taxon>Rhodobacterales</taxon>
        <taxon>Paracoccaceae</taxon>
        <taxon>Falsigemmobacter</taxon>
    </lineage>
</organism>
<dbReference type="Proteomes" id="UP000287168">
    <property type="component" value="Unassembled WGS sequence"/>
</dbReference>
<protein>
    <recommendedName>
        <fullName evidence="3">Transposase</fullName>
    </recommendedName>
</protein>
<gene>
    <name evidence="1" type="ORF">EP867_18020</name>
</gene>
<dbReference type="InterPro" id="IPR036397">
    <property type="entry name" value="RNaseH_sf"/>
</dbReference>
<dbReference type="Gene3D" id="3.30.420.10">
    <property type="entry name" value="Ribonuclease H-like superfamily/Ribonuclease H"/>
    <property type="match status" value="1"/>
</dbReference>
<evidence type="ECO:0000313" key="1">
    <source>
        <dbReference type="EMBL" id="RWY36400.1"/>
    </source>
</evidence>
<dbReference type="GO" id="GO:0003676">
    <property type="term" value="F:nucleic acid binding"/>
    <property type="evidence" value="ECO:0007669"/>
    <property type="project" value="InterPro"/>
</dbReference>
<reference evidence="1 2" key="1">
    <citation type="journal article" date="2015" name="Int. J. Syst. Evol. Microbiol.">
        <title>Gemmobacter intermedius sp. nov., isolated from a white stork (Ciconia ciconia).</title>
        <authorList>
            <person name="Kampfer P."/>
            <person name="Jerzak L."/>
            <person name="Wilharm G."/>
            <person name="Golke J."/>
            <person name="Busse H.J."/>
            <person name="Glaeser S.P."/>
        </authorList>
    </citation>
    <scope>NUCLEOTIDE SEQUENCE [LARGE SCALE GENOMIC DNA]</scope>
    <source>
        <strain evidence="1 2">119/4</strain>
    </source>
</reference>
<feature type="non-terminal residue" evidence="1">
    <location>
        <position position="429"/>
    </location>
</feature>
<evidence type="ECO:0000313" key="2">
    <source>
        <dbReference type="Proteomes" id="UP000287168"/>
    </source>
</evidence>
<comment type="caution">
    <text evidence="1">The sequence shown here is derived from an EMBL/GenBank/DDBJ whole genome shotgun (WGS) entry which is preliminary data.</text>
</comment>
<evidence type="ECO:0008006" key="3">
    <source>
        <dbReference type="Google" id="ProtNLM"/>
    </source>
</evidence>